<dbReference type="EMBL" id="BOMW01000089">
    <property type="protein sequence ID" value="GIF09506.1"/>
    <property type="molecule type" value="Genomic_DNA"/>
</dbReference>
<evidence type="ECO:0008006" key="3">
    <source>
        <dbReference type="Google" id="ProtNLM"/>
    </source>
</evidence>
<dbReference type="AlphaFoldDB" id="A0A919NE81"/>
<dbReference type="RefSeq" id="WP_203684807.1">
    <property type="nucleotide sequence ID" value="NZ_BOMW01000089.1"/>
</dbReference>
<dbReference type="Proteomes" id="UP000629619">
    <property type="component" value="Unassembled WGS sequence"/>
</dbReference>
<comment type="caution">
    <text evidence="1">The sequence shown here is derived from an EMBL/GenBank/DDBJ whole genome shotgun (WGS) entry which is preliminary data.</text>
</comment>
<evidence type="ECO:0000313" key="1">
    <source>
        <dbReference type="EMBL" id="GIF09506.1"/>
    </source>
</evidence>
<reference evidence="1" key="1">
    <citation type="submission" date="2021-01" db="EMBL/GenBank/DDBJ databases">
        <title>Whole genome shotgun sequence of Actinoplanes siamensis NBRC 109076.</title>
        <authorList>
            <person name="Komaki H."/>
            <person name="Tamura T."/>
        </authorList>
    </citation>
    <scope>NUCLEOTIDE SEQUENCE</scope>
    <source>
        <strain evidence="1">NBRC 109076</strain>
    </source>
</reference>
<dbReference type="GO" id="GO:0009306">
    <property type="term" value="P:protein secretion"/>
    <property type="evidence" value="ECO:0007669"/>
    <property type="project" value="InterPro"/>
</dbReference>
<sequence length="108" mass="11427">MSAGMRFPAEVVRQHATAVSEVAERMAVARRAVRDVSMDRQAYGEICQFLPGLLNPLFTGAVDVLNGAVDALSETALKLNATAATIEATDVDSAGRLTEAGRDPEPLL</sequence>
<proteinExistence type="predicted"/>
<accession>A0A919NE81</accession>
<protein>
    <recommendedName>
        <fullName evidence="3">Excreted virulence factor EspC (Type VII ESX diderm)</fullName>
    </recommendedName>
</protein>
<keyword evidence="2" id="KW-1185">Reference proteome</keyword>
<organism evidence="1 2">
    <name type="scientific">Actinoplanes siamensis</name>
    <dbReference type="NCBI Taxonomy" id="1223317"/>
    <lineage>
        <taxon>Bacteria</taxon>
        <taxon>Bacillati</taxon>
        <taxon>Actinomycetota</taxon>
        <taxon>Actinomycetes</taxon>
        <taxon>Micromonosporales</taxon>
        <taxon>Micromonosporaceae</taxon>
        <taxon>Actinoplanes</taxon>
    </lineage>
</organism>
<name>A0A919NE81_9ACTN</name>
<evidence type="ECO:0000313" key="2">
    <source>
        <dbReference type="Proteomes" id="UP000629619"/>
    </source>
</evidence>
<gene>
    <name evidence="1" type="ORF">Asi03nite_70440</name>
</gene>
<dbReference type="Pfam" id="PF10824">
    <property type="entry name" value="T7SS_ESX_EspC"/>
    <property type="match status" value="1"/>
</dbReference>
<dbReference type="InterPro" id="IPR022536">
    <property type="entry name" value="EspC"/>
</dbReference>